<keyword evidence="3" id="KW-1003">Cell membrane</keyword>
<feature type="transmembrane region" description="Helical" evidence="7">
    <location>
        <begin position="274"/>
        <end position="291"/>
    </location>
</feature>
<dbReference type="PANTHER" id="PTHR43266:SF2">
    <property type="entry name" value="MAJOR FACILITATOR SUPERFAMILY (MFS) PROFILE DOMAIN-CONTAINING PROTEIN"/>
    <property type="match status" value="1"/>
</dbReference>
<evidence type="ECO:0000256" key="6">
    <source>
        <dbReference type="ARBA" id="ARBA00023136"/>
    </source>
</evidence>
<dbReference type="CDD" id="cd06173">
    <property type="entry name" value="MFS_MefA_like"/>
    <property type="match status" value="1"/>
</dbReference>
<evidence type="ECO:0000313" key="8">
    <source>
        <dbReference type="EMBL" id="MFD0913997.1"/>
    </source>
</evidence>
<organism evidence="8 9">
    <name type="scientific">Methylophilus luteus</name>
    <dbReference type="NCBI Taxonomy" id="640108"/>
    <lineage>
        <taxon>Bacteria</taxon>
        <taxon>Pseudomonadati</taxon>
        <taxon>Pseudomonadota</taxon>
        <taxon>Betaproteobacteria</taxon>
        <taxon>Nitrosomonadales</taxon>
        <taxon>Methylophilaceae</taxon>
        <taxon>Methylophilus</taxon>
    </lineage>
</organism>
<protein>
    <submittedName>
        <fullName evidence="8">Lysophospholipid transporter LplT</fullName>
    </submittedName>
</protein>
<sequence>MVKGFYTLLIAQFLSAIADNALLFAAIALLSQLNAPTWHEPLLREFFVISYIVLAPFVGPFADALPKGRVMFLSNGLKFVGCLLALAGVPPLYAYAVVGIGAAAYSPAKYGILTEMLPSHLLIKANAWMEGTTVTAIILGPVLGSTIAAATSPYVGIAFITVLYLLAAAFNYFIPKVPIDHKVEQKTLRFLLKDFWHAFVTLWKDPQGQVSLAVTTLFWGAGATLQFVVLKWADIKLGFSQQEATYLIAILAVGIAAGSVVASRYVQLENAVKVLPAGIYMGILVISMVLISNPIVAAVLLFIIGVLSGYFLVPLNSLLQHRGHHLLGAGHSIAVQNFNENIGILLLLGAYTWMVGAQFEINTIVAIFGVFIIFSMSLITFVYRKHIQN</sequence>
<keyword evidence="2" id="KW-0813">Transport</keyword>
<feature type="transmembrane region" description="Helical" evidence="7">
    <location>
        <begin position="82"/>
        <end position="106"/>
    </location>
</feature>
<evidence type="ECO:0000256" key="7">
    <source>
        <dbReference type="SAM" id="Phobius"/>
    </source>
</evidence>
<dbReference type="EMBL" id="JBHTKB010000002">
    <property type="protein sequence ID" value="MFD0913997.1"/>
    <property type="molecule type" value="Genomic_DNA"/>
</dbReference>
<feature type="transmembrane region" description="Helical" evidence="7">
    <location>
        <begin position="42"/>
        <end position="62"/>
    </location>
</feature>
<keyword evidence="9" id="KW-1185">Reference proteome</keyword>
<feature type="transmembrane region" description="Helical" evidence="7">
    <location>
        <begin position="210"/>
        <end position="232"/>
    </location>
</feature>
<gene>
    <name evidence="8" type="primary">lplT</name>
    <name evidence="8" type="ORF">ACFQ1Z_10595</name>
</gene>
<keyword evidence="6 7" id="KW-0472">Membrane</keyword>
<evidence type="ECO:0000256" key="5">
    <source>
        <dbReference type="ARBA" id="ARBA00022989"/>
    </source>
</evidence>
<feature type="transmembrane region" description="Helical" evidence="7">
    <location>
        <begin position="361"/>
        <end position="383"/>
    </location>
</feature>
<dbReference type="Proteomes" id="UP001597128">
    <property type="component" value="Unassembled WGS sequence"/>
</dbReference>
<evidence type="ECO:0000256" key="1">
    <source>
        <dbReference type="ARBA" id="ARBA00004651"/>
    </source>
</evidence>
<dbReference type="NCBIfam" id="NF008397">
    <property type="entry name" value="PRK11195.1"/>
    <property type="match status" value="1"/>
</dbReference>
<evidence type="ECO:0000313" key="9">
    <source>
        <dbReference type="Proteomes" id="UP001597128"/>
    </source>
</evidence>
<dbReference type="RefSeq" id="WP_379057518.1">
    <property type="nucleotide sequence ID" value="NZ_JBHTKB010000002.1"/>
</dbReference>
<comment type="subcellular location">
    <subcellularLocation>
        <location evidence="1">Cell membrane</location>
        <topology evidence="1">Multi-pass membrane protein</topology>
    </subcellularLocation>
</comment>
<dbReference type="SUPFAM" id="SSF103473">
    <property type="entry name" value="MFS general substrate transporter"/>
    <property type="match status" value="1"/>
</dbReference>
<feature type="transmembrane region" description="Helical" evidence="7">
    <location>
        <begin position="297"/>
        <end position="318"/>
    </location>
</feature>
<reference evidence="9" key="1">
    <citation type="journal article" date="2019" name="Int. J. Syst. Evol. Microbiol.">
        <title>The Global Catalogue of Microorganisms (GCM) 10K type strain sequencing project: providing services to taxonomists for standard genome sequencing and annotation.</title>
        <authorList>
            <consortium name="The Broad Institute Genomics Platform"/>
            <consortium name="The Broad Institute Genome Sequencing Center for Infectious Disease"/>
            <person name="Wu L."/>
            <person name="Ma J."/>
        </authorList>
    </citation>
    <scope>NUCLEOTIDE SEQUENCE [LARGE SCALE GENOMIC DNA]</scope>
    <source>
        <strain evidence="9">CCUG 58412</strain>
    </source>
</reference>
<keyword evidence="5 7" id="KW-1133">Transmembrane helix</keyword>
<dbReference type="Gene3D" id="1.20.1250.20">
    <property type="entry name" value="MFS general substrate transporter like domains"/>
    <property type="match status" value="1"/>
</dbReference>
<evidence type="ECO:0000256" key="3">
    <source>
        <dbReference type="ARBA" id="ARBA00022475"/>
    </source>
</evidence>
<comment type="caution">
    <text evidence="8">The sequence shown here is derived from an EMBL/GenBank/DDBJ whole genome shotgun (WGS) entry which is preliminary data.</text>
</comment>
<keyword evidence="4 7" id="KW-0812">Transmembrane</keyword>
<dbReference type="InterPro" id="IPR011701">
    <property type="entry name" value="MFS"/>
</dbReference>
<dbReference type="PANTHER" id="PTHR43266">
    <property type="entry name" value="MACROLIDE-EFFLUX PROTEIN"/>
    <property type="match status" value="1"/>
</dbReference>
<feature type="transmembrane region" description="Helical" evidence="7">
    <location>
        <begin position="338"/>
        <end position="355"/>
    </location>
</feature>
<evidence type="ECO:0000256" key="2">
    <source>
        <dbReference type="ARBA" id="ARBA00022448"/>
    </source>
</evidence>
<evidence type="ECO:0000256" key="4">
    <source>
        <dbReference type="ARBA" id="ARBA00022692"/>
    </source>
</evidence>
<feature type="transmembrane region" description="Helical" evidence="7">
    <location>
        <begin position="244"/>
        <end position="262"/>
    </location>
</feature>
<dbReference type="Pfam" id="PF07690">
    <property type="entry name" value="MFS_1"/>
    <property type="match status" value="1"/>
</dbReference>
<accession>A0ABW3F6D4</accession>
<name>A0ABW3F6D4_9PROT</name>
<proteinExistence type="predicted"/>
<feature type="transmembrane region" description="Helical" evidence="7">
    <location>
        <begin position="154"/>
        <end position="174"/>
    </location>
</feature>
<dbReference type="InterPro" id="IPR036259">
    <property type="entry name" value="MFS_trans_sf"/>
</dbReference>
<feature type="transmembrane region" description="Helical" evidence="7">
    <location>
        <begin position="6"/>
        <end position="30"/>
    </location>
</feature>